<dbReference type="SUPFAM" id="SSF103025">
    <property type="entry name" value="Folate-binding domain"/>
    <property type="match status" value="1"/>
</dbReference>
<accession>A0ABY4AMT6</accession>
<reference evidence="1 2" key="1">
    <citation type="submission" date="2020-11" db="EMBL/GenBank/DDBJ databases">
        <title>Algicoccus daihaiensis sp.nov., isolated from Daihai Lake in Inner Mongolia.</title>
        <authorList>
            <person name="Kai J."/>
        </authorList>
    </citation>
    <scope>NUCLEOTIDE SEQUENCE [LARGE SCALE GENOMIC DNA]</scope>
    <source>
        <strain evidence="2">f23</strain>
    </source>
</reference>
<dbReference type="Gene3D" id="3.30.70.1400">
    <property type="entry name" value="Aminomethyltransferase beta-barrel domains"/>
    <property type="match status" value="1"/>
</dbReference>
<dbReference type="PANTHER" id="PTHR22602">
    <property type="entry name" value="TRANSFERASE CAF17, MITOCHONDRIAL-RELATED"/>
    <property type="match status" value="1"/>
</dbReference>
<keyword evidence="2" id="KW-1185">Reference proteome</keyword>
<evidence type="ECO:0000313" key="2">
    <source>
        <dbReference type="Proteomes" id="UP000831607"/>
    </source>
</evidence>
<dbReference type="Proteomes" id="UP000831607">
    <property type="component" value="Chromosome"/>
</dbReference>
<dbReference type="Gene3D" id="2.40.30.160">
    <property type="match status" value="1"/>
</dbReference>
<dbReference type="EMBL" id="CP063982">
    <property type="protein sequence ID" value="UOD49354.1"/>
    <property type="molecule type" value="Genomic_DNA"/>
</dbReference>
<name>A0ABY4AMT6_9BURK</name>
<dbReference type="InterPro" id="IPR017703">
    <property type="entry name" value="YgfZ/GCV_T_CS"/>
</dbReference>
<protein>
    <submittedName>
        <fullName evidence="1">Folate-binding protein YgfZ</fullName>
    </submittedName>
</protein>
<dbReference type="NCBIfam" id="TIGR03317">
    <property type="entry name" value="ygfZ_signature"/>
    <property type="match status" value="1"/>
</dbReference>
<organism evidence="1 2">
    <name type="scientific">Orrella daihaiensis</name>
    <dbReference type="NCBI Taxonomy" id="2782176"/>
    <lineage>
        <taxon>Bacteria</taxon>
        <taxon>Pseudomonadati</taxon>
        <taxon>Pseudomonadota</taxon>
        <taxon>Betaproteobacteria</taxon>
        <taxon>Burkholderiales</taxon>
        <taxon>Alcaligenaceae</taxon>
        <taxon>Orrella</taxon>
    </lineage>
</organism>
<dbReference type="RefSeq" id="WP_243477513.1">
    <property type="nucleotide sequence ID" value="NZ_CP063982.1"/>
</dbReference>
<evidence type="ECO:0000313" key="1">
    <source>
        <dbReference type="EMBL" id="UOD49354.1"/>
    </source>
</evidence>
<gene>
    <name evidence="1" type="ORF">DHf2319_07570</name>
</gene>
<dbReference type="InterPro" id="IPR045179">
    <property type="entry name" value="YgfZ/GcvT"/>
</dbReference>
<proteinExistence type="predicted"/>
<dbReference type="PANTHER" id="PTHR22602:SF0">
    <property type="entry name" value="TRANSFERASE CAF17, MITOCHONDRIAL-RELATED"/>
    <property type="match status" value="1"/>
</dbReference>
<sequence length="333" mass="36053">MSSFTTPVFITPCQHLSIFSAVGADTRAFLQSQLTQDVSLISPSQAAMAGFCTAQGRLWATMLLTPTDQEQQIHGVIAADLMESLLKRLRMFVLRSKVTLGPVPDLQVLGIEVAAADFDVLSSTLEVTLPGAIWQAQMTSCGTWIQVPSANENCRLRLLALTTARQAEQIVDQLGENGKVLTDVNAWKAQDVQAGMAWVEASTQDLFIAQTLNLDLIGGVSFTKGCYPGQEVIARAHYRGTVKRRMHVATIVSPTEVEMKAGMDVFDASDPDNPVGRLINVANTVTKTDEGPVTIWVLFEAPFKSIETASLRVGSSEGPLLTMQPMPYDIAPT</sequence>
<dbReference type="Gene3D" id="3.30.70.1630">
    <property type="match status" value="1"/>
</dbReference>